<keyword evidence="2" id="KW-0416">Keratin</keyword>
<dbReference type="InterPro" id="IPR003461">
    <property type="entry name" value="Keratin"/>
</dbReference>
<dbReference type="GO" id="GO:0005882">
    <property type="term" value="C:intermediate filament"/>
    <property type="evidence" value="ECO:0007669"/>
    <property type="project" value="UniProtKB-KW"/>
</dbReference>
<dbReference type="PANTHER" id="PTHR31203">
    <property type="entry name" value="BETA-KERATIN-RELATED PROTEIN-RELATED"/>
    <property type="match status" value="1"/>
</dbReference>
<name>M7C1P3_CHEMY</name>
<sequence length="147" mass="15659">MSFNGPQTGAQGSLPCGVKCSEPCIVTANEPCVVKCKDSQVIIYPPPVVVTFPGPILTTCPQESIVASSGPPDIGVAESAVRISAAPGVTGSLGPHLDRCPPSVNTIHEPQYTPKYSYTYSSRWSYPHKSLETAGYSQITRNIHRTK</sequence>
<comment type="similarity">
    <text evidence="1">Belongs to the avian keratin family.</text>
</comment>
<reference evidence="4" key="1">
    <citation type="journal article" date="2013" name="Nat. Genet.">
        <title>The draft genomes of soft-shell turtle and green sea turtle yield insights into the development and evolution of the turtle-specific body plan.</title>
        <authorList>
            <person name="Wang Z."/>
            <person name="Pascual-Anaya J."/>
            <person name="Zadissa A."/>
            <person name="Li W."/>
            <person name="Niimura Y."/>
            <person name="Huang Z."/>
            <person name="Li C."/>
            <person name="White S."/>
            <person name="Xiong Z."/>
            <person name="Fang D."/>
            <person name="Wang B."/>
            <person name="Ming Y."/>
            <person name="Chen Y."/>
            <person name="Zheng Y."/>
            <person name="Kuraku S."/>
            <person name="Pignatelli M."/>
            <person name="Herrero J."/>
            <person name="Beal K."/>
            <person name="Nozawa M."/>
            <person name="Li Q."/>
            <person name="Wang J."/>
            <person name="Zhang H."/>
            <person name="Yu L."/>
            <person name="Shigenobu S."/>
            <person name="Wang J."/>
            <person name="Liu J."/>
            <person name="Flicek P."/>
            <person name="Searle S."/>
            <person name="Wang J."/>
            <person name="Kuratani S."/>
            <person name="Yin Y."/>
            <person name="Aken B."/>
            <person name="Zhang G."/>
            <person name="Irie N."/>
        </authorList>
    </citation>
    <scope>NUCLEOTIDE SEQUENCE [LARGE SCALE GENOMIC DNA]</scope>
</reference>
<dbReference type="GO" id="GO:0005200">
    <property type="term" value="F:structural constituent of cytoskeleton"/>
    <property type="evidence" value="ECO:0007669"/>
    <property type="project" value="InterPro"/>
</dbReference>
<evidence type="ECO:0000313" key="4">
    <source>
        <dbReference type="Proteomes" id="UP000031443"/>
    </source>
</evidence>
<gene>
    <name evidence="3" type="ORF">UY3_00634</name>
</gene>
<evidence type="ECO:0000256" key="1">
    <source>
        <dbReference type="ARBA" id="ARBA00008702"/>
    </source>
</evidence>
<evidence type="ECO:0000256" key="2">
    <source>
        <dbReference type="ARBA" id="ARBA00022744"/>
    </source>
</evidence>
<dbReference type="PANTHER" id="PTHR31203:SF1">
    <property type="entry name" value="BETA-KERATIN-RELATED PROTEIN-RELATED"/>
    <property type="match status" value="1"/>
</dbReference>
<evidence type="ECO:0000313" key="3">
    <source>
        <dbReference type="EMBL" id="EMP42105.1"/>
    </source>
</evidence>
<keyword evidence="4" id="KW-1185">Reference proteome</keyword>
<dbReference type="AlphaFoldDB" id="M7C1P3"/>
<dbReference type="Pfam" id="PF02422">
    <property type="entry name" value="Keratin"/>
    <property type="match status" value="1"/>
</dbReference>
<accession>M7C1P3</accession>
<proteinExistence type="inferred from homology"/>
<dbReference type="EMBL" id="KB478411">
    <property type="protein sequence ID" value="EMP42105.1"/>
    <property type="molecule type" value="Genomic_DNA"/>
</dbReference>
<organism evidence="3 4">
    <name type="scientific">Chelonia mydas</name>
    <name type="common">Green sea-turtle</name>
    <name type="synonym">Chelonia agassizi</name>
    <dbReference type="NCBI Taxonomy" id="8469"/>
    <lineage>
        <taxon>Eukaryota</taxon>
        <taxon>Metazoa</taxon>
        <taxon>Chordata</taxon>
        <taxon>Craniata</taxon>
        <taxon>Vertebrata</taxon>
        <taxon>Euteleostomi</taxon>
        <taxon>Archelosauria</taxon>
        <taxon>Testudinata</taxon>
        <taxon>Testudines</taxon>
        <taxon>Cryptodira</taxon>
        <taxon>Durocryptodira</taxon>
        <taxon>Americhelydia</taxon>
        <taxon>Chelonioidea</taxon>
        <taxon>Cheloniidae</taxon>
        <taxon>Chelonia</taxon>
    </lineage>
</organism>
<dbReference type="Proteomes" id="UP000031443">
    <property type="component" value="Unassembled WGS sequence"/>
</dbReference>
<protein>
    <submittedName>
        <fullName evidence="3">Beta-keratin-related protein</fullName>
    </submittedName>
</protein>